<name>A0A0U9H8Q3_9BACI</name>
<dbReference type="OrthoDB" id="1795989at2"/>
<evidence type="ECO:0000313" key="2">
    <source>
        <dbReference type="EMBL" id="GAQ16504.1"/>
    </source>
</evidence>
<sequence length="245" mass="27003">MSLNNMSLGTLVGKQYLFKWKAFAGVFNSMIALQLLAIVFTWGGTGQHGTSMGNVSISMNFYSTDGAIGLTLVWAFFSSILITTKSYRNDDYLFITNRLSSNLANMAFLLAASVVAGLTAICSQYLIQMIQYVRGNTLLTEALPLTLGEWVSGAVATILYVLFIAAIGYLIGCVVQLHRTLVVIIPVALIGFLFIYDFDEPGFISLFEFYFQENNFGLFSVKILATVLLLFAASILVSNRQEVRK</sequence>
<gene>
    <name evidence="2" type="ORF">OPHB3_0427</name>
</gene>
<evidence type="ECO:0000256" key="1">
    <source>
        <dbReference type="SAM" id="Phobius"/>
    </source>
</evidence>
<dbReference type="EMBL" id="BBXV01000008">
    <property type="protein sequence ID" value="GAQ16504.1"/>
    <property type="molecule type" value="Genomic_DNA"/>
</dbReference>
<reference evidence="3" key="1">
    <citation type="submission" date="2015-07" db="EMBL/GenBank/DDBJ databases">
        <title>Draft Genome Sequence of Oceanobacillus picturae Heshi-B3 that Was Isolated from Fermented Rice Bran with Aging Salted Mackerel, Which Was Named Heshiko as Traditional Fermented Seafood in Japan.</title>
        <authorList>
            <person name="Akuzawa S."/>
            <person name="Nakagawa J."/>
            <person name="Kanekatsu T."/>
            <person name="Kanesaki Y."/>
            <person name="Suzuki T."/>
        </authorList>
    </citation>
    <scope>NUCLEOTIDE SEQUENCE [LARGE SCALE GENOMIC DNA]</scope>
    <source>
        <strain evidence="3">Heshi-B3</strain>
    </source>
</reference>
<keyword evidence="1" id="KW-0812">Transmembrane</keyword>
<feature type="transmembrane region" description="Helical" evidence="1">
    <location>
        <begin position="177"/>
        <end position="196"/>
    </location>
</feature>
<keyword evidence="1" id="KW-1133">Transmembrane helix</keyword>
<protein>
    <submittedName>
        <fullName evidence="2">PTS system transporter subunit IIC</fullName>
    </submittedName>
</protein>
<reference evidence="2 3" key="2">
    <citation type="journal article" date="2016" name="Genome Announc.">
        <title>Draft Genome Sequence of Oceanobacillus picturae Heshi-B3, Isolated from Fermented Rice Bran in a Traditional Japanese Seafood Dish.</title>
        <authorList>
            <person name="Akuzawa S."/>
            <person name="Nagaoka J."/>
            <person name="Kanekatsu M."/>
            <person name="Kanesaki Y."/>
            <person name="Suzuki T."/>
        </authorList>
    </citation>
    <scope>NUCLEOTIDE SEQUENCE [LARGE SCALE GENOMIC DNA]</scope>
    <source>
        <strain evidence="2 3">Heshi-B3</strain>
    </source>
</reference>
<comment type="caution">
    <text evidence="2">The sequence shown here is derived from an EMBL/GenBank/DDBJ whole genome shotgun (WGS) entry which is preliminary data.</text>
</comment>
<dbReference type="AlphaFoldDB" id="A0A0U9H8Q3"/>
<feature type="transmembrane region" description="Helical" evidence="1">
    <location>
        <begin position="20"/>
        <end position="42"/>
    </location>
</feature>
<feature type="transmembrane region" description="Helical" evidence="1">
    <location>
        <begin position="103"/>
        <end position="127"/>
    </location>
</feature>
<dbReference type="Proteomes" id="UP000052946">
    <property type="component" value="Unassembled WGS sequence"/>
</dbReference>
<feature type="transmembrane region" description="Helical" evidence="1">
    <location>
        <begin position="216"/>
        <end position="237"/>
    </location>
</feature>
<accession>A0A0U9H8Q3</accession>
<keyword evidence="1" id="KW-0472">Membrane</keyword>
<feature type="transmembrane region" description="Helical" evidence="1">
    <location>
        <begin position="147"/>
        <end position="170"/>
    </location>
</feature>
<proteinExistence type="predicted"/>
<organism evidence="2 3">
    <name type="scientific">Oceanobacillus picturae</name>
    <dbReference type="NCBI Taxonomy" id="171693"/>
    <lineage>
        <taxon>Bacteria</taxon>
        <taxon>Bacillati</taxon>
        <taxon>Bacillota</taxon>
        <taxon>Bacilli</taxon>
        <taxon>Bacillales</taxon>
        <taxon>Bacillaceae</taxon>
        <taxon>Oceanobacillus</taxon>
    </lineage>
</organism>
<dbReference type="RefSeq" id="WP_058949244.1">
    <property type="nucleotide sequence ID" value="NZ_BBXV01000008.1"/>
</dbReference>
<feature type="transmembrane region" description="Helical" evidence="1">
    <location>
        <begin position="62"/>
        <end position="82"/>
    </location>
</feature>
<evidence type="ECO:0000313" key="3">
    <source>
        <dbReference type="Proteomes" id="UP000052946"/>
    </source>
</evidence>